<dbReference type="InterPro" id="IPR045518">
    <property type="entry name" value="2EXR"/>
</dbReference>
<evidence type="ECO:0000259" key="1">
    <source>
        <dbReference type="Pfam" id="PF20150"/>
    </source>
</evidence>
<gene>
    <name evidence="2" type="ORF">PG996_008787</name>
</gene>
<feature type="domain" description="2EXR" evidence="1">
    <location>
        <begin position="4"/>
        <end position="91"/>
    </location>
</feature>
<accession>A0ABR1UZ05</accession>
<reference evidence="2 3" key="1">
    <citation type="submission" date="2023-01" db="EMBL/GenBank/DDBJ databases">
        <title>Analysis of 21 Apiospora genomes using comparative genomics revels a genus with tremendous synthesis potential of carbohydrate active enzymes and secondary metabolites.</title>
        <authorList>
            <person name="Sorensen T."/>
        </authorList>
    </citation>
    <scope>NUCLEOTIDE SEQUENCE [LARGE SCALE GENOMIC DNA]</scope>
    <source>
        <strain evidence="2 3">CBS 83171</strain>
    </source>
</reference>
<dbReference type="Pfam" id="PF20150">
    <property type="entry name" value="2EXR"/>
    <property type="match status" value="1"/>
</dbReference>
<evidence type="ECO:0000313" key="3">
    <source>
        <dbReference type="Proteomes" id="UP001446871"/>
    </source>
</evidence>
<organism evidence="2 3">
    <name type="scientific">Apiospora saccharicola</name>
    <dbReference type="NCBI Taxonomy" id="335842"/>
    <lineage>
        <taxon>Eukaryota</taxon>
        <taxon>Fungi</taxon>
        <taxon>Dikarya</taxon>
        <taxon>Ascomycota</taxon>
        <taxon>Pezizomycotina</taxon>
        <taxon>Sordariomycetes</taxon>
        <taxon>Xylariomycetidae</taxon>
        <taxon>Amphisphaeriales</taxon>
        <taxon>Apiosporaceae</taxon>
        <taxon>Apiospora</taxon>
    </lineage>
</organism>
<name>A0ABR1UZ05_9PEZI</name>
<proteinExistence type="predicted"/>
<dbReference type="PANTHER" id="PTHR35910">
    <property type="entry name" value="2EXR DOMAIN-CONTAINING PROTEIN"/>
    <property type="match status" value="1"/>
</dbReference>
<sequence length="220" mass="25181">MSTFHPFPRLPLELRQHIWAMATEPRLTVVGKVISEKPRPPPPLLGVCREARAYLLRHSYTKAFLENPNNADESSTTTAQYQYVDYSRDTVHWDQGYLGFFSPREQCRIQHLSVQAWVSDEFLPLGRHQCALRAMTSLRDVVIHHWQLVAGDDTEWWYVWYRVMVASYSGFDPVAFAVRILGPAHGYGSGHGSVHVPELNRYNYLGVGRLVNNAPRFGLG</sequence>
<evidence type="ECO:0000313" key="2">
    <source>
        <dbReference type="EMBL" id="KAK8064135.1"/>
    </source>
</evidence>
<dbReference type="PANTHER" id="PTHR35910:SF1">
    <property type="entry name" value="2EXR DOMAIN-CONTAINING PROTEIN"/>
    <property type="match status" value="1"/>
</dbReference>
<keyword evidence="3" id="KW-1185">Reference proteome</keyword>
<protein>
    <recommendedName>
        <fullName evidence="1">2EXR domain-containing protein</fullName>
    </recommendedName>
</protein>
<comment type="caution">
    <text evidence="2">The sequence shown here is derived from an EMBL/GenBank/DDBJ whole genome shotgun (WGS) entry which is preliminary data.</text>
</comment>
<dbReference type="EMBL" id="JAQQWM010000005">
    <property type="protein sequence ID" value="KAK8064135.1"/>
    <property type="molecule type" value="Genomic_DNA"/>
</dbReference>
<dbReference type="Proteomes" id="UP001446871">
    <property type="component" value="Unassembled WGS sequence"/>
</dbReference>